<accession>A0A2K8P7I0</accession>
<name>A0A2K8P7I0_STRLA</name>
<dbReference type="EMBL" id="CP024985">
    <property type="protein sequence ID" value="ATZ22697.1"/>
    <property type="molecule type" value="Genomic_DNA"/>
</dbReference>
<keyword evidence="2" id="KW-1185">Reference proteome</keyword>
<dbReference type="GeneID" id="49381927"/>
<evidence type="ECO:0000313" key="2">
    <source>
        <dbReference type="Proteomes" id="UP000231791"/>
    </source>
</evidence>
<dbReference type="OrthoDB" id="3293476at2"/>
<sequence length="147" mass="16148">MTAPTPVPVSVSAPVPATDFASLFAEVKEATGRFGHREHVHLTWLAVRRLGVPAAADLIGDGIRGITLRAGVPEKFHATLTRAWVELVGRHAAGPDADDFARFLDRHPQLLDKELPARFYRPETLDSPRARAGWVEPDLAPFRTVSR</sequence>
<dbReference type="AlphaFoldDB" id="A0A2K8P7I0"/>
<dbReference type="KEGG" id="slx:SLAV_03945"/>
<proteinExistence type="predicted"/>
<dbReference type="RefSeq" id="WP_030228887.1">
    <property type="nucleotide sequence ID" value="NZ_CP024985.1"/>
</dbReference>
<gene>
    <name evidence="1" type="ORF">SLAV_03945</name>
</gene>
<organism evidence="1 2">
    <name type="scientific">Streptomyces lavendulae subsp. lavendulae</name>
    <dbReference type="NCBI Taxonomy" id="58340"/>
    <lineage>
        <taxon>Bacteria</taxon>
        <taxon>Bacillati</taxon>
        <taxon>Actinomycetota</taxon>
        <taxon>Actinomycetes</taxon>
        <taxon>Kitasatosporales</taxon>
        <taxon>Streptomycetaceae</taxon>
        <taxon>Streptomyces</taxon>
    </lineage>
</organism>
<dbReference type="Proteomes" id="UP000231791">
    <property type="component" value="Chromosome"/>
</dbReference>
<protein>
    <submittedName>
        <fullName evidence="1">Uncharacterized protein</fullName>
    </submittedName>
</protein>
<reference evidence="1 2" key="1">
    <citation type="submission" date="2017-11" db="EMBL/GenBank/DDBJ databases">
        <title>Complete genome sequence of Streptomyces lavendulae subsp. lavendulae CCM 3239 (formerly 'Streptomyces aureofaciens CCM 3239'), the producer of the angucycline-type antibiotic auricin.</title>
        <authorList>
            <person name="Busche T."/>
            <person name="Novakova R."/>
            <person name="Al'Dilaimi A."/>
            <person name="Homerova D."/>
            <person name="Feckova L."/>
            <person name="Rezuchova B."/>
            <person name="Mingyar E."/>
            <person name="Csolleiova D."/>
            <person name="Bekeova C."/>
            <person name="Winkler A."/>
            <person name="Sevcikova B."/>
            <person name="Kalinowski J."/>
            <person name="Kormanec J."/>
            <person name="Ruckert C."/>
        </authorList>
    </citation>
    <scope>NUCLEOTIDE SEQUENCE [LARGE SCALE GENOMIC DNA]</scope>
    <source>
        <strain evidence="1 2">CCM 3239</strain>
    </source>
</reference>
<evidence type="ECO:0000313" key="1">
    <source>
        <dbReference type="EMBL" id="ATZ22697.1"/>
    </source>
</evidence>